<reference evidence="8" key="1">
    <citation type="journal article" date="2023" name="Mol. Phylogenet. Evol.">
        <title>Genome-scale phylogeny and comparative genomics of the fungal order Sordariales.</title>
        <authorList>
            <person name="Hensen N."/>
            <person name="Bonometti L."/>
            <person name="Westerberg I."/>
            <person name="Brannstrom I.O."/>
            <person name="Guillou S."/>
            <person name="Cros-Aarteil S."/>
            <person name="Calhoun S."/>
            <person name="Haridas S."/>
            <person name="Kuo A."/>
            <person name="Mondo S."/>
            <person name="Pangilinan J."/>
            <person name="Riley R."/>
            <person name="LaButti K."/>
            <person name="Andreopoulos B."/>
            <person name="Lipzen A."/>
            <person name="Chen C."/>
            <person name="Yan M."/>
            <person name="Daum C."/>
            <person name="Ng V."/>
            <person name="Clum A."/>
            <person name="Steindorff A."/>
            <person name="Ohm R.A."/>
            <person name="Martin F."/>
            <person name="Silar P."/>
            <person name="Natvig D.O."/>
            <person name="Lalanne C."/>
            <person name="Gautier V."/>
            <person name="Ament-Velasquez S.L."/>
            <person name="Kruys A."/>
            <person name="Hutchinson M.I."/>
            <person name="Powell A.J."/>
            <person name="Barry K."/>
            <person name="Miller A.N."/>
            <person name="Grigoriev I.V."/>
            <person name="Debuchy R."/>
            <person name="Gladieux P."/>
            <person name="Hiltunen Thoren M."/>
            <person name="Johannesson H."/>
        </authorList>
    </citation>
    <scope>NUCLEOTIDE SEQUENCE</scope>
    <source>
        <strain evidence="8">CBS 123565</strain>
    </source>
</reference>
<dbReference type="EMBL" id="MU853407">
    <property type="protein sequence ID" value="KAK4135174.1"/>
    <property type="molecule type" value="Genomic_DNA"/>
</dbReference>
<reference evidence="8" key="2">
    <citation type="submission" date="2023-05" db="EMBL/GenBank/DDBJ databases">
        <authorList>
            <consortium name="Lawrence Berkeley National Laboratory"/>
            <person name="Steindorff A."/>
            <person name="Hensen N."/>
            <person name="Bonometti L."/>
            <person name="Westerberg I."/>
            <person name="Brannstrom I.O."/>
            <person name="Guillou S."/>
            <person name="Cros-Aarteil S."/>
            <person name="Calhoun S."/>
            <person name="Haridas S."/>
            <person name="Kuo A."/>
            <person name="Mondo S."/>
            <person name="Pangilinan J."/>
            <person name="Riley R."/>
            <person name="Labutti K."/>
            <person name="Andreopoulos B."/>
            <person name="Lipzen A."/>
            <person name="Chen C."/>
            <person name="Yanf M."/>
            <person name="Daum C."/>
            <person name="Ng V."/>
            <person name="Clum A."/>
            <person name="Ohm R."/>
            <person name="Martin F."/>
            <person name="Silar P."/>
            <person name="Natvig D."/>
            <person name="Lalanne C."/>
            <person name="Gautier V."/>
            <person name="Ament-Velasquez S.L."/>
            <person name="Kruys A."/>
            <person name="Hutchinson M.I."/>
            <person name="Powell A.J."/>
            <person name="Barry K."/>
            <person name="Miller A.N."/>
            <person name="Grigoriev I.V."/>
            <person name="Debuchy R."/>
            <person name="Gladieux P."/>
            <person name="Thoren M.H."/>
            <person name="Johannesson H."/>
        </authorList>
    </citation>
    <scope>NUCLEOTIDE SEQUENCE</scope>
    <source>
        <strain evidence="8">CBS 123565</strain>
    </source>
</reference>
<evidence type="ECO:0000313" key="9">
    <source>
        <dbReference type="Proteomes" id="UP001304895"/>
    </source>
</evidence>
<comment type="similarity">
    <text evidence="2">Belongs to the TAPT1 family.</text>
</comment>
<feature type="transmembrane region" description="Helical" evidence="7">
    <location>
        <begin position="541"/>
        <end position="557"/>
    </location>
</feature>
<dbReference type="PANTHER" id="PTHR13317:SF4">
    <property type="entry name" value="TRANSMEMBRANE ANTERIOR POSTERIOR TRANSFORMATION PROTEIN 1 HOMOLOG"/>
    <property type="match status" value="1"/>
</dbReference>
<keyword evidence="4 7" id="KW-1133">Transmembrane helix</keyword>
<dbReference type="GO" id="GO:0005789">
    <property type="term" value="C:endoplasmic reticulum membrane"/>
    <property type="evidence" value="ECO:0007669"/>
    <property type="project" value="TreeGrafter"/>
</dbReference>
<dbReference type="AlphaFoldDB" id="A0AAN6ZF48"/>
<sequence>MRKIPGTDSSTKRKKDPGQTRSHLPSPILTPRDSPLRPVAGHVAREQAVSSPIKGVPTPDPSSDSQSDGEPSRNPTSPQARAPDSAAVSIAVAKTRSRSNTKTSNPDGIRRLSATKIQQLTAAPESLPVAAIARRNITEPPLTAGIVEASQRPSLAAELRAEQLGRTDISRTRRQEEGNWGVATHARPTMATRTLSTPPMGRRKSSGQQPKPQSSARRNSFQPNPRPAPLDIQSRSAQPPTGKATGPDPAPPSPIPPAIPLPPMSIPTLLQLELAGQRPSPLYIHHSYTSDIPYESSAIKFERLKNFLLVPWFLERVMTFGALACFDAWLWTFTVLPIRFCIAASVLVRWWTYLVGYEIRSLVGFVWYGLGRMWQRGRRGRAVSASDGQRSESRGQNREREAVNGAAVHSTGAAEAADASRRHENSRPFNASVAPSRNPSARPGGAFRHRRTKSSPSNLTTFHKADLLQGAIIICSSFALMNLDASRMYHFIRAQSAIKLYAIYNLLEVGDRLLSALGQDVFECLFSAETLSRNSSGRSKVMLPLGMFLLALVYNVLHSVVLFYQVIALNVAVNSYSNALMTLLLSNQFVEIKSAVFKRFEKENMFQLTCADIVERFQLWVMLIIIAMRNVVEVGGLSVPGAGNEDSGPSTPLHSASILPASFTIMPSWLWSGEVLSPFIVVIGSEMIVDWVKHAYINKFNNIKPRFYSRILDILCKDYYTNAFVTPSLTRRLGLPLLPLSCLFIRASVQIYNMFLATHLPTPLPPSTHTSLIVESATPSPAMLAALDRLDNLIRNALGRAVYGYPYAAGDGHPADPNATFDPAMGAGSGQDPLSHQRWTLLGFSSDDAIAAITMVVVFLLIFLVLLIVKLLVGMVLLRYARDRYARMKVKEQAVAAGGAERESFDAKGKRVGGYGQVEVGEERRRWIFGEDVEGLRKARERGRKMEEKVEREKEKDFGHVIRYEMIAKKIW</sequence>
<comment type="subcellular location">
    <subcellularLocation>
        <location evidence="1">Membrane</location>
        <topology evidence="1">Multi-pass membrane protein</topology>
    </subcellularLocation>
</comment>
<feature type="transmembrane region" description="Helical" evidence="7">
    <location>
        <begin position="849"/>
        <end position="878"/>
    </location>
</feature>
<evidence type="ECO:0000256" key="1">
    <source>
        <dbReference type="ARBA" id="ARBA00004141"/>
    </source>
</evidence>
<feature type="compositionally biased region" description="Pro residues" evidence="6">
    <location>
        <begin position="248"/>
        <end position="258"/>
    </location>
</feature>
<keyword evidence="5 7" id="KW-0472">Membrane</keyword>
<proteinExistence type="inferred from homology"/>
<dbReference type="Pfam" id="PF05346">
    <property type="entry name" value="DUF747"/>
    <property type="match status" value="1"/>
</dbReference>
<evidence type="ECO:0000313" key="8">
    <source>
        <dbReference type="EMBL" id="KAK4135174.1"/>
    </source>
</evidence>
<evidence type="ECO:0000256" key="6">
    <source>
        <dbReference type="SAM" id="MobiDB-lite"/>
    </source>
</evidence>
<organism evidence="8 9">
    <name type="scientific">Trichocladium antarcticum</name>
    <dbReference type="NCBI Taxonomy" id="1450529"/>
    <lineage>
        <taxon>Eukaryota</taxon>
        <taxon>Fungi</taxon>
        <taxon>Dikarya</taxon>
        <taxon>Ascomycota</taxon>
        <taxon>Pezizomycotina</taxon>
        <taxon>Sordariomycetes</taxon>
        <taxon>Sordariomycetidae</taxon>
        <taxon>Sordariales</taxon>
        <taxon>Chaetomiaceae</taxon>
        <taxon>Trichocladium</taxon>
    </lineage>
</organism>
<feature type="region of interest" description="Disordered" evidence="6">
    <location>
        <begin position="1"/>
        <end position="113"/>
    </location>
</feature>
<feature type="compositionally biased region" description="Basic and acidic residues" evidence="6">
    <location>
        <begin position="389"/>
        <end position="402"/>
    </location>
</feature>
<evidence type="ECO:0000256" key="4">
    <source>
        <dbReference type="ARBA" id="ARBA00022989"/>
    </source>
</evidence>
<dbReference type="InterPro" id="IPR008010">
    <property type="entry name" value="Tatp1"/>
</dbReference>
<comment type="caution">
    <text evidence="8">The sequence shown here is derived from an EMBL/GenBank/DDBJ whole genome shotgun (WGS) entry which is preliminary data.</text>
</comment>
<keyword evidence="9" id="KW-1185">Reference proteome</keyword>
<keyword evidence="3 7" id="KW-0812">Transmembrane</keyword>
<evidence type="ECO:0000256" key="3">
    <source>
        <dbReference type="ARBA" id="ARBA00022692"/>
    </source>
</evidence>
<protein>
    <submittedName>
        <fullName evidence="8">DUF747-domain-containing protein</fullName>
    </submittedName>
</protein>
<feature type="region of interest" description="Disordered" evidence="6">
    <location>
        <begin position="381"/>
        <end position="458"/>
    </location>
</feature>
<feature type="compositionally biased region" description="Polar residues" evidence="6">
    <location>
        <begin position="427"/>
        <end position="439"/>
    </location>
</feature>
<feature type="region of interest" description="Disordered" evidence="6">
    <location>
        <begin position="166"/>
        <end position="258"/>
    </location>
</feature>
<accession>A0AAN6ZF48</accession>
<evidence type="ECO:0000256" key="5">
    <source>
        <dbReference type="ARBA" id="ARBA00023136"/>
    </source>
</evidence>
<evidence type="ECO:0000256" key="7">
    <source>
        <dbReference type="SAM" id="Phobius"/>
    </source>
</evidence>
<evidence type="ECO:0000256" key="2">
    <source>
        <dbReference type="ARBA" id="ARBA00008803"/>
    </source>
</evidence>
<feature type="compositionally biased region" description="Low complexity" evidence="6">
    <location>
        <begin position="206"/>
        <end position="215"/>
    </location>
</feature>
<dbReference type="PANTHER" id="PTHR13317">
    <property type="entry name" value="TRANSMEMBRANE ANTERIOR POSTERIOR TRANSFORMATION PROTEIN 1 HOMOLOG"/>
    <property type="match status" value="1"/>
</dbReference>
<feature type="compositionally biased region" description="Basic and acidic residues" evidence="6">
    <location>
        <begin position="166"/>
        <end position="177"/>
    </location>
</feature>
<dbReference type="Proteomes" id="UP001304895">
    <property type="component" value="Unassembled WGS sequence"/>
</dbReference>
<name>A0AAN6ZF48_9PEZI</name>
<gene>
    <name evidence="8" type="ORF">BT67DRAFT_441605</name>
</gene>